<evidence type="ECO:0000313" key="2">
    <source>
        <dbReference type="Proteomes" id="UP000014541"/>
    </source>
</evidence>
<comment type="caution">
    <text evidence="1">The sequence shown here is derived from an EMBL/GenBank/DDBJ whole genome shotgun (WGS) entry which is preliminary data.</text>
</comment>
<evidence type="ECO:0000313" key="1">
    <source>
        <dbReference type="EMBL" id="EPF30303.1"/>
    </source>
</evidence>
<dbReference type="STRING" id="1125699.HMPREF9194_00618"/>
<dbReference type="RefSeq" id="WP_016524914.1">
    <property type="nucleotide sequence ID" value="NZ_KE332518.1"/>
</dbReference>
<dbReference type="HOGENOM" id="CLU_725486_0_0_12"/>
<proteinExistence type="predicted"/>
<gene>
    <name evidence="1" type="ORF">HMPREF9194_00618</name>
</gene>
<sequence length="375" mass="40860">MNPAINPYASISIVSPSEAGPGGIAEGSSVFVRVLAAEDGGRYTVSFAGRRFSVLSRQALGIGSAFRADVKVEKGQVLLVPRRLSPFSAAFPEGGSAGEGGTGVRRFSSLHEVGGEKLSAFLEQLGLPFDDVSFRSVQFFQENGIRFDGRLALKARAIAKRFKGREEDAAEIALFLLQKGLEADENMVLYLLDILNGKQNSNENSSGSFSALAQNEGGSAGNFLPFVYENASKLLSLPFGLLSFLNHYKSEDKHWLVLPFEYCINSTCFNGVIRLSLNLEEKKTEKMLISAFSSVRNYYFVISFKGKTNTDNKIRLIIDYCITPAASNFEAMKFGGLLETSMAGIADLAVHYREDMCRFGCFTGAPDLSFAEARA</sequence>
<reference evidence="1 2" key="1">
    <citation type="submission" date="2013-04" db="EMBL/GenBank/DDBJ databases">
        <title>The Genome Sequence of Treponema maltophilum ATCC 51939.</title>
        <authorList>
            <consortium name="The Broad Institute Genomics Platform"/>
            <person name="Earl A."/>
            <person name="Ward D."/>
            <person name="Feldgarden M."/>
            <person name="Gevers D."/>
            <person name="Leonetti C."/>
            <person name="Blanton J.M."/>
            <person name="Dewhirst F.E."/>
            <person name="Izard J."/>
            <person name="Walker B."/>
            <person name="Young S."/>
            <person name="Zeng Q."/>
            <person name="Gargeya S."/>
            <person name="Fitzgerald M."/>
            <person name="Haas B."/>
            <person name="Abouelleil A."/>
            <person name="Allen A.W."/>
            <person name="Alvarado L."/>
            <person name="Arachchi H.M."/>
            <person name="Berlin A.M."/>
            <person name="Chapman S.B."/>
            <person name="Gainer-Dewar J."/>
            <person name="Goldberg J."/>
            <person name="Griggs A."/>
            <person name="Gujja S."/>
            <person name="Hansen M."/>
            <person name="Howarth C."/>
            <person name="Imamovic A."/>
            <person name="Ireland A."/>
            <person name="Larimer J."/>
            <person name="McCowan C."/>
            <person name="Murphy C."/>
            <person name="Pearson M."/>
            <person name="Poon T.W."/>
            <person name="Priest M."/>
            <person name="Roberts A."/>
            <person name="Saif S."/>
            <person name="Shea T."/>
            <person name="Sisk P."/>
            <person name="Sykes S."/>
            <person name="Wortman J."/>
            <person name="Nusbaum C."/>
            <person name="Birren B."/>
        </authorList>
    </citation>
    <scope>NUCLEOTIDE SEQUENCE [LARGE SCALE GENOMIC DNA]</scope>
    <source>
        <strain evidence="1 2">ATCC 51939</strain>
    </source>
</reference>
<name>S3JWF8_TREMA</name>
<protein>
    <submittedName>
        <fullName evidence="1">Uncharacterized protein</fullName>
    </submittedName>
</protein>
<organism evidence="1 2">
    <name type="scientific">Treponema maltophilum ATCC 51939</name>
    <dbReference type="NCBI Taxonomy" id="1125699"/>
    <lineage>
        <taxon>Bacteria</taxon>
        <taxon>Pseudomonadati</taxon>
        <taxon>Spirochaetota</taxon>
        <taxon>Spirochaetia</taxon>
        <taxon>Spirochaetales</taxon>
        <taxon>Treponemataceae</taxon>
        <taxon>Treponema</taxon>
    </lineage>
</organism>
<dbReference type="Proteomes" id="UP000014541">
    <property type="component" value="Unassembled WGS sequence"/>
</dbReference>
<dbReference type="AlphaFoldDB" id="S3JWF8"/>
<keyword evidence="2" id="KW-1185">Reference proteome</keyword>
<dbReference type="PATRIC" id="fig|1125699.3.peg.630"/>
<dbReference type="OrthoDB" id="356947at2"/>
<dbReference type="eggNOG" id="ENOG502ZIYY">
    <property type="taxonomic scope" value="Bacteria"/>
</dbReference>
<accession>S3JWF8</accession>
<dbReference type="EMBL" id="ATFF01000006">
    <property type="protein sequence ID" value="EPF30303.1"/>
    <property type="molecule type" value="Genomic_DNA"/>
</dbReference>